<feature type="region of interest" description="Disordered" evidence="1">
    <location>
        <begin position="142"/>
        <end position="203"/>
    </location>
</feature>
<dbReference type="EMBL" id="ML743561">
    <property type="protein sequence ID" value="KAE8140545.1"/>
    <property type="molecule type" value="Genomic_DNA"/>
</dbReference>
<organism evidence="2 3">
    <name type="scientific">Aspergillus pseudotamarii</name>
    <dbReference type="NCBI Taxonomy" id="132259"/>
    <lineage>
        <taxon>Eukaryota</taxon>
        <taxon>Fungi</taxon>
        <taxon>Dikarya</taxon>
        <taxon>Ascomycota</taxon>
        <taxon>Pezizomycotina</taxon>
        <taxon>Eurotiomycetes</taxon>
        <taxon>Eurotiomycetidae</taxon>
        <taxon>Eurotiales</taxon>
        <taxon>Aspergillaceae</taxon>
        <taxon>Aspergillus</taxon>
        <taxon>Aspergillus subgen. Circumdati</taxon>
    </lineage>
</organism>
<keyword evidence="3" id="KW-1185">Reference proteome</keyword>
<protein>
    <submittedName>
        <fullName evidence="2">Uncharacterized protein</fullName>
    </submittedName>
</protein>
<reference evidence="2 3" key="1">
    <citation type="submission" date="2019-04" db="EMBL/GenBank/DDBJ databases">
        <title>Friends and foes A comparative genomics study of 23 Aspergillus species from section Flavi.</title>
        <authorList>
            <consortium name="DOE Joint Genome Institute"/>
            <person name="Kjaerbolling I."/>
            <person name="Vesth T."/>
            <person name="Frisvad J.C."/>
            <person name="Nybo J.L."/>
            <person name="Theobald S."/>
            <person name="Kildgaard S."/>
            <person name="Isbrandt T."/>
            <person name="Kuo A."/>
            <person name="Sato A."/>
            <person name="Lyhne E.K."/>
            <person name="Kogle M.E."/>
            <person name="Wiebenga A."/>
            <person name="Kun R.S."/>
            <person name="Lubbers R.J."/>
            <person name="Makela M.R."/>
            <person name="Barry K."/>
            <person name="Chovatia M."/>
            <person name="Clum A."/>
            <person name="Daum C."/>
            <person name="Haridas S."/>
            <person name="He G."/>
            <person name="LaButti K."/>
            <person name="Lipzen A."/>
            <person name="Mondo S."/>
            <person name="Riley R."/>
            <person name="Salamov A."/>
            <person name="Simmons B.A."/>
            <person name="Magnuson J.K."/>
            <person name="Henrissat B."/>
            <person name="Mortensen U.H."/>
            <person name="Larsen T.O."/>
            <person name="Devries R.P."/>
            <person name="Grigoriev I.V."/>
            <person name="Machida M."/>
            <person name="Baker S.E."/>
            <person name="Andersen M.R."/>
        </authorList>
    </citation>
    <scope>NUCLEOTIDE SEQUENCE [LARGE SCALE GENOMIC DNA]</scope>
    <source>
        <strain evidence="2 3">CBS 117625</strain>
    </source>
</reference>
<feature type="compositionally biased region" description="Basic residues" evidence="1">
    <location>
        <begin position="1"/>
        <end position="19"/>
    </location>
</feature>
<dbReference type="OrthoDB" id="4501144at2759"/>
<name>A0A5N6T2K9_ASPPS</name>
<dbReference type="Proteomes" id="UP000325672">
    <property type="component" value="Unassembled WGS sequence"/>
</dbReference>
<dbReference type="RefSeq" id="XP_031916608.1">
    <property type="nucleotide sequence ID" value="XM_032053819.1"/>
</dbReference>
<sequence length="254" mass="27659">MARSKVSSKVKSRKGRRRGSQMSWNNNNINTLWQVIMRTQQVNLDLNLAEISAAWPTHPRPTVLALEQQLANFRRHLRPGNSVVLRRGDINAAMSSLATANAHAHAASTVNAQTHVLSINNGGNSNTTTDATAHAHPHTGIIHGVQGMAGPSNANGNGHHAINGGNAGWFSPPPLQMHRVKESQVPDMSGEPPLGWDPAPDPSARALELSRTASSRVMTRAYWPHPPVARRYIAYCDCGSLTCSYCHERIMAQR</sequence>
<accession>A0A5N6T2K9</accession>
<feature type="region of interest" description="Disordered" evidence="1">
    <location>
        <begin position="1"/>
        <end position="24"/>
    </location>
</feature>
<gene>
    <name evidence="2" type="ORF">BDV38DRAFT_239863</name>
</gene>
<proteinExistence type="predicted"/>
<evidence type="ECO:0000256" key="1">
    <source>
        <dbReference type="SAM" id="MobiDB-lite"/>
    </source>
</evidence>
<evidence type="ECO:0000313" key="3">
    <source>
        <dbReference type="Proteomes" id="UP000325672"/>
    </source>
</evidence>
<dbReference type="AlphaFoldDB" id="A0A5N6T2K9"/>
<dbReference type="GeneID" id="43638029"/>
<evidence type="ECO:0000313" key="2">
    <source>
        <dbReference type="EMBL" id="KAE8140545.1"/>
    </source>
</evidence>
<feature type="compositionally biased region" description="Low complexity" evidence="1">
    <location>
        <begin position="153"/>
        <end position="164"/>
    </location>
</feature>